<sequence>MPRSEERRTQAERRESAERRVIETAVLLIAEHGTRAATLARVGEEAGYSRGIVTHHFGTRDRLLREVVAHAAGQVEVPEYAGDGLLQLRGVVRAYLRTIADRTPTARAFVRMWGEALAADPVLAEVFADQDARLRDVLAEILVRGVADGSMRADLRVDAAAVFVTGSLRGTALQLMSGLLAEDVTAVIDEAERLVADAFGA</sequence>
<proteinExistence type="predicted"/>
<protein>
    <submittedName>
        <fullName evidence="7">TetR family transcriptional regulator</fullName>
    </submittedName>
</protein>
<evidence type="ECO:0000259" key="6">
    <source>
        <dbReference type="PROSITE" id="PS50977"/>
    </source>
</evidence>
<feature type="DNA-binding region" description="H-T-H motif" evidence="5">
    <location>
        <begin position="38"/>
        <end position="57"/>
    </location>
</feature>
<evidence type="ECO:0000256" key="3">
    <source>
        <dbReference type="ARBA" id="ARBA00023125"/>
    </source>
</evidence>
<dbReference type="InterPro" id="IPR039538">
    <property type="entry name" value="BetI_C"/>
</dbReference>
<dbReference type="PATRIC" id="fig|1246995.3.peg.2716"/>
<gene>
    <name evidence="7" type="ORF">AFR_13375</name>
</gene>
<dbReference type="GO" id="GO:0000976">
    <property type="term" value="F:transcription cis-regulatory region binding"/>
    <property type="evidence" value="ECO:0007669"/>
    <property type="project" value="TreeGrafter"/>
</dbReference>
<dbReference type="eggNOG" id="COG1309">
    <property type="taxonomic scope" value="Bacteria"/>
</dbReference>
<dbReference type="HOGENOM" id="CLU_069356_44_2_11"/>
<dbReference type="AlphaFoldDB" id="U5VZ51"/>
<dbReference type="InterPro" id="IPR009057">
    <property type="entry name" value="Homeodomain-like_sf"/>
</dbReference>
<name>U5VZ51_9ACTN</name>
<dbReference type="STRING" id="1246995.AFR_13375"/>
<dbReference type="Pfam" id="PF13977">
    <property type="entry name" value="TetR_C_6"/>
    <property type="match status" value="1"/>
</dbReference>
<feature type="domain" description="HTH tetR-type" evidence="6">
    <location>
        <begin position="15"/>
        <end position="75"/>
    </location>
</feature>
<evidence type="ECO:0000256" key="2">
    <source>
        <dbReference type="ARBA" id="ARBA00023015"/>
    </source>
</evidence>
<dbReference type="Gene3D" id="1.10.357.10">
    <property type="entry name" value="Tetracycline Repressor, domain 2"/>
    <property type="match status" value="1"/>
</dbReference>
<dbReference type="EMBL" id="CP006272">
    <property type="protein sequence ID" value="AGZ40961.1"/>
    <property type="molecule type" value="Genomic_DNA"/>
</dbReference>
<keyword evidence="2" id="KW-0805">Transcription regulation</keyword>
<dbReference type="InterPro" id="IPR001647">
    <property type="entry name" value="HTH_TetR"/>
</dbReference>
<keyword evidence="3 5" id="KW-0238">DNA-binding</keyword>
<evidence type="ECO:0000256" key="5">
    <source>
        <dbReference type="PROSITE-ProRule" id="PRU00335"/>
    </source>
</evidence>
<dbReference type="Proteomes" id="UP000017746">
    <property type="component" value="Chromosome"/>
</dbReference>
<accession>U5VZ51</accession>
<dbReference type="SUPFAM" id="SSF46689">
    <property type="entry name" value="Homeodomain-like"/>
    <property type="match status" value="1"/>
</dbReference>
<dbReference type="PROSITE" id="PS50977">
    <property type="entry name" value="HTH_TETR_2"/>
    <property type="match status" value="1"/>
</dbReference>
<dbReference type="InterPro" id="IPR036271">
    <property type="entry name" value="Tet_transcr_reg_TetR-rel_C_sf"/>
</dbReference>
<dbReference type="PRINTS" id="PR00455">
    <property type="entry name" value="HTHTETR"/>
</dbReference>
<dbReference type="KEGG" id="afs:AFR_13375"/>
<keyword evidence="1" id="KW-0678">Repressor</keyword>
<keyword evidence="8" id="KW-1185">Reference proteome</keyword>
<organism evidence="7 8">
    <name type="scientific">Actinoplanes friuliensis DSM 7358</name>
    <dbReference type="NCBI Taxonomy" id="1246995"/>
    <lineage>
        <taxon>Bacteria</taxon>
        <taxon>Bacillati</taxon>
        <taxon>Actinomycetota</taxon>
        <taxon>Actinomycetes</taxon>
        <taxon>Micromonosporales</taxon>
        <taxon>Micromonosporaceae</taxon>
        <taxon>Actinoplanes</taxon>
    </lineage>
</organism>
<dbReference type="InterPro" id="IPR050109">
    <property type="entry name" value="HTH-type_TetR-like_transc_reg"/>
</dbReference>
<keyword evidence="4" id="KW-0804">Transcription</keyword>
<dbReference type="GO" id="GO:0003700">
    <property type="term" value="F:DNA-binding transcription factor activity"/>
    <property type="evidence" value="ECO:0007669"/>
    <property type="project" value="TreeGrafter"/>
</dbReference>
<dbReference type="SUPFAM" id="SSF48498">
    <property type="entry name" value="Tetracyclin repressor-like, C-terminal domain"/>
    <property type="match status" value="1"/>
</dbReference>
<evidence type="ECO:0000256" key="1">
    <source>
        <dbReference type="ARBA" id="ARBA00022491"/>
    </source>
</evidence>
<evidence type="ECO:0000256" key="4">
    <source>
        <dbReference type="ARBA" id="ARBA00023163"/>
    </source>
</evidence>
<dbReference type="OrthoDB" id="3474596at2"/>
<evidence type="ECO:0000313" key="7">
    <source>
        <dbReference type="EMBL" id="AGZ40961.1"/>
    </source>
</evidence>
<dbReference type="PANTHER" id="PTHR30055:SF229">
    <property type="entry name" value="HTH-TYPE TRANSCRIPTIONAL REPRESSOR RV1474C"/>
    <property type="match status" value="1"/>
</dbReference>
<reference evidence="7 8" key="1">
    <citation type="journal article" date="2014" name="J. Biotechnol.">
        <title>Complete genome sequence of the actinobacterium Actinoplanes friuliensis HAG 010964, producer of the lipopeptide antibiotic friulimycin.</title>
        <authorList>
            <person name="Ruckert C."/>
            <person name="Szczepanowski R."/>
            <person name="Albersmeier A."/>
            <person name="Goesmann A."/>
            <person name="Fischer N."/>
            <person name="Steinkamper A."/>
            <person name="Puhler A."/>
            <person name="Biener R."/>
            <person name="Schwartz D."/>
            <person name="Kalinowski J."/>
        </authorList>
    </citation>
    <scope>NUCLEOTIDE SEQUENCE [LARGE SCALE GENOMIC DNA]</scope>
    <source>
        <strain evidence="7 8">DSM 7358</strain>
    </source>
</reference>
<dbReference type="RefSeq" id="WP_023361020.1">
    <property type="nucleotide sequence ID" value="NC_022657.1"/>
</dbReference>
<evidence type="ECO:0000313" key="8">
    <source>
        <dbReference type="Proteomes" id="UP000017746"/>
    </source>
</evidence>
<dbReference type="PANTHER" id="PTHR30055">
    <property type="entry name" value="HTH-TYPE TRANSCRIPTIONAL REGULATOR RUTR"/>
    <property type="match status" value="1"/>
</dbReference>
<dbReference type="Pfam" id="PF00440">
    <property type="entry name" value="TetR_N"/>
    <property type="match status" value="1"/>
</dbReference>